<dbReference type="AlphaFoldDB" id="A0A8W8MDR6"/>
<evidence type="ECO:0000313" key="2">
    <source>
        <dbReference type="Proteomes" id="UP000005408"/>
    </source>
</evidence>
<keyword evidence="2" id="KW-1185">Reference proteome</keyword>
<evidence type="ECO:0000313" key="1">
    <source>
        <dbReference type="EnsemblMetazoa" id="G32486.2:cds"/>
    </source>
</evidence>
<dbReference type="GO" id="GO:0090374">
    <property type="term" value="P:oligopeptide export from mitochondrion"/>
    <property type="evidence" value="ECO:0007669"/>
    <property type="project" value="TreeGrafter"/>
</dbReference>
<dbReference type="InterPro" id="IPR039421">
    <property type="entry name" value="Type_1_exporter"/>
</dbReference>
<dbReference type="InterPro" id="IPR027417">
    <property type="entry name" value="P-loop_NTPase"/>
</dbReference>
<name>A0A8W8MDR6_MAGGI</name>
<reference evidence="1" key="1">
    <citation type="submission" date="2022-08" db="UniProtKB">
        <authorList>
            <consortium name="EnsemblMetazoa"/>
        </authorList>
    </citation>
    <scope>IDENTIFICATION</scope>
    <source>
        <strain evidence="1">05x7-T-G4-1.051#20</strain>
    </source>
</reference>
<dbReference type="PANTHER" id="PTHR43394:SF1">
    <property type="entry name" value="ATP-BINDING CASSETTE SUB-FAMILY B MEMBER 10, MITOCHONDRIAL"/>
    <property type="match status" value="1"/>
</dbReference>
<organism evidence="1 2">
    <name type="scientific">Magallana gigas</name>
    <name type="common">Pacific oyster</name>
    <name type="synonym">Crassostrea gigas</name>
    <dbReference type="NCBI Taxonomy" id="29159"/>
    <lineage>
        <taxon>Eukaryota</taxon>
        <taxon>Metazoa</taxon>
        <taxon>Spiralia</taxon>
        <taxon>Lophotrochozoa</taxon>
        <taxon>Mollusca</taxon>
        <taxon>Bivalvia</taxon>
        <taxon>Autobranchia</taxon>
        <taxon>Pteriomorphia</taxon>
        <taxon>Ostreida</taxon>
        <taxon>Ostreoidea</taxon>
        <taxon>Ostreidae</taxon>
        <taxon>Magallana</taxon>
    </lineage>
</organism>
<protein>
    <submittedName>
        <fullName evidence="1">Uncharacterized protein</fullName>
    </submittedName>
</protein>
<dbReference type="GO" id="GO:0015421">
    <property type="term" value="F:ABC-type oligopeptide transporter activity"/>
    <property type="evidence" value="ECO:0007669"/>
    <property type="project" value="TreeGrafter"/>
</dbReference>
<dbReference type="EnsemblMetazoa" id="G32486.2">
    <property type="protein sequence ID" value="G32486.2:cds"/>
    <property type="gene ID" value="G32486"/>
</dbReference>
<accession>A0A8W8MDR6</accession>
<dbReference type="PANTHER" id="PTHR43394">
    <property type="entry name" value="ATP-DEPENDENT PERMEASE MDL1, MITOCHONDRIAL"/>
    <property type="match status" value="1"/>
</dbReference>
<dbReference type="Proteomes" id="UP000005408">
    <property type="component" value="Unassembled WGS sequence"/>
</dbReference>
<sequence length="56" mass="6365">RTCIVIAHRLSTIQNADKICVIKHGQVAEQGRHSELMASQGIYYRLVTKAQSRKEK</sequence>
<dbReference type="GO" id="GO:0005743">
    <property type="term" value="C:mitochondrial inner membrane"/>
    <property type="evidence" value="ECO:0007669"/>
    <property type="project" value="TreeGrafter"/>
</dbReference>
<dbReference type="SUPFAM" id="SSF52540">
    <property type="entry name" value="P-loop containing nucleoside triphosphate hydrolases"/>
    <property type="match status" value="1"/>
</dbReference>
<dbReference type="Gene3D" id="3.40.50.300">
    <property type="entry name" value="P-loop containing nucleotide triphosphate hydrolases"/>
    <property type="match status" value="1"/>
</dbReference>
<proteinExistence type="predicted"/>